<dbReference type="GO" id="GO:0005886">
    <property type="term" value="C:plasma membrane"/>
    <property type="evidence" value="ECO:0007669"/>
    <property type="project" value="UniProtKB-SubCell"/>
</dbReference>
<evidence type="ECO:0000259" key="7">
    <source>
        <dbReference type="Pfam" id="PF00482"/>
    </source>
</evidence>
<protein>
    <recommendedName>
        <fullName evidence="7">Type II secretion system protein GspF domain-containing protein</fullName>
    </recommendedName>
</protein>
<evidence type="ECO:0000256" key="4">
    <source>
        <dbReference type="ARBA" id="ARBA00022989"/>
    </source>
</evidence>
<keyword evidence="9" id="KW-1185">Reference proteome</keyword>
<feature type="transmembrane region" description="Helical" evidence="6">
    <location>
        <begin position="266"/>
        <end position="292"/>
    </location>
</feature>
<dbReference type="Pfam" id="PF00482">
    <property type="entry name" value="T2SSF"/>
    <property type="match status" value="1"/>
</dbReference>
<dbReference type="InterPro" id="IPR018076">
    <property type="entry name" value="T2SS_GspF_dom"/>
</dbReference>
<keyword evidence="3 6" id="KW-0812">Transmembrane</keyword>
<accession>A0A512SWC2</accession>
<comment type="subcellular location">
    <subcellularLocation>
        <location evidence="1">Cell membrane</location>
        <topology evidence="1">Multi-pass membrane protein</topology>
    </subcellularLocation>
</comment>
<reference evidence="8 9" key="1">
    <citation type="submission" date="2019-07" db="EMBL/GenBank/DDBJ databases">
        <title>Whole genome shotgun sequence of Knoellia locipacati NBRC 109775.</title>
        <authorList>
            <person name="Hosoyama A."/>
            <person name="Uohara A."/>
            <person name="Ohji S."/>
            <person name="Ichikawa N."/>
        </authorList>
    </citation>
    <scope>NUCLEOTIDE SEQUENCE [LARGE SCALE GENOMIC DNA]</scope>
    <source>
        <strain evidence="8 9">NBRC 109775</strain>
    </source>
</reference>
<dbReference type="OrthoDB" id="9810662at2"/>
<evidence type="ECO:0000256" key="1">
    <source>
        <dbReference type="ARBA" id="ARBA00004651"/>
    </source>
</evidence>
<sequence length="299" mass="31365">MLIIGAIFVAAALGTVVVIMATAGAGTTGVARSLELVSHRPDSRTVAKSELGARDRFVLPFEDGLKGVAHRLSPSGTTERLAAGLDRAGNPPAWPVERIYGAKGVGLLGGAALGLLFGGLSLLGLLAAAGLGAAAFFLPDLLIYNSALRRQEEVRRGFADALDMLTVCVESGQGFDAALGQVARNVTGPIGGEFARVMAEFQIGKSRSEAFQSMARRNTAPEVKNFVSALVQADRLGVPIAGVLREQTKEMRVIRRQLAEEKAQKVAVKVIFPVLVCIFPVIFVVILGPAAINIARVLG</sequence>
<proteinExistence type="predicted"/>
<dbReference type="AlphaFoldDB" id="A0A512SWC2"/>
<name>A0A512SWC2_9MICO</name>
<keyword evidence="2" id="KW-1003">Cell membrane</keyword>
<comment type="caution">
    <text evidence="8">The sequence shown here is derived from an EMBL/GenBank/DDBJ whole genome shotgun (WGS) entry which is preliminary data.</text>
</comment>
<feature type="domain" description="Type II secretion system protein GspF" evidence="7">
    <location>
        <begin position="162"/>
        <end position="287"/>
    </location>
</feature>
<keyword evidence="4 6" id="KW-1133">Transmembrane helix</keyword>
<evidence type="ECO:0000313" key="8">
    <source>
        <dbReference type="EMBL" id="GEQ12251.1"/>
    </source>
</evidence>
<evidence type="ECO:0000256" key="3">
    <source>
        <dbReference type="ARBA" id="ARBA00022692"/>
    </source>
</evidence>
<dbReference type="EMBL" id="BKBA01000002">
    <property type="protein sequence ID" value="GEQ12251.1"/>
    <property type="molecule type" value="Genomic_DNA"/>
</dbReference>
<evidence type="ECO:0000256" key="5">
    <source>
        <dbReference type="ARBA" id="ARBA00023136"/>
    </source>
</evidence>
<organism evidence="8 9">
    <name type="scientific">Knoellia locipacati</name>
    <dbReference type="NCBI Taxonomy" id="882824"/>
    <lineage>
        <taxon>Bacteria</taxon>
        <taxon>Bacillati</taxon>
        <taxon>Actinomycetota</taxon>
        <taxon>Actinomycetes</taxon>
        <taxon>Micrococcales</taxon>
        <taxon>Intrasporangiaceae</taxon>
        <taxon>Knoellia</taxon>
    </lineage>
</organism>
<keyword evidence="5 6" id="KW-0472">Membrane</keyword>
<dbReference type="PANTHER" id="PTHR35007:SF2">
    <property type="entry name" value="PILUS ASSEMBLE PROTEIN"/>
    <property type="match status" value="1"/>
</dbReference>
<gene>
    <name evidence="8" type="ORF">KLO01_02980</name>
</gene>
<evidence type="ECO:0000256" key="2">
    <source>
        <dbReference type="ARBA" id="ARBA00022475"/>
    </source>
</evidence>
<feature type="transmembrane region" description="Helical" evidence="6">
    <location>
        <begin position="115"/>
        <end position="138"/>
    </location>
</feature>
<evidence type="ECO:0000313" key="9">
    <source>
        <dbReference type="Proteomes" id="UP000321793"/>
    </source>
</evidence>
<dbReference type="PANTHER" id="PTHR35007">
    <property type="entry name" value="INTEGRAL MEMBRANE PROTEIN-RELATED"/>
    <property type="match status" value="1"/>
</dbReference>
<evidence type="ECO:0000256" key="6">
    <source>
        <dbReference type="SAM" id="Phobius"/>
    </source>
</evidence>
<dbReference type="Proteomes" id="UP000321793">
    <property type="component" value="Unassembled WGS sequence"/>
</dbReference>
<dbReference type="RefSeq" id="WP_147061774.1">
    <property type="nucleotide sequence ID" value="NZ_BAABDN010000001.1"/>
</dbReference>